<dbReference type="PANTHER" id="PTHR43333:SF1">
    <property type="entry name" value="D-ISOMER SPECIFIC 2-HYDROXYACID DEHYDROGENASE NAD-BINDING DOMAIN-CONTAINING PROTEIN"/>
    <property type="match status" value="1"/>
</dbReference>
<keyword evidence="2" id="KW-0520">NAD</keyword>
<dbReference type="InterPro" id="IPR036291">
    <property type="entry name" value="NAD(P)-bd_dom_sf"/>
</dbReference>
<dbReference type="AlphaFoldDB" id="A0A7K1FM73"/>
<reference evidence="4 5" key="1">
    <citation type="submission" date="2019-11" db="EMBL/GenBank/DDBJ databases">
        <authorList>
            <person name="Jiang L.-Q."/>
        </authorList>
    </citation>
    <scope>NUCLEOTIDE SEQUENCE [LARGE SCALE GENOMIC DNA]</scope>
    <source>
        <strain evidence="4 5">YIM 132087</strain>
    </source>
</reference>
<protein>
    <submittedName>
        <fullName evidence="4">D-2-hydroxyacid dehydrogenase</fullName>
    </submittedName>
</protein>
<dbReference type="SUPFAM" id="SSF51735">
    <property type="entry name" value="NAD(P)-binding Rossmann-fold domains"/>
    <property type="match status" value="1"/>
</dbReference>
<dbReference type="Gene3D" id="3.40.50.720">
    <property type="entry name" value="NAD(P)-binding Rossmann-like Domain"/>
    <property type="match status" value="2"/>
</dbReference>
<dbReference type="PANTHER" id="PTHR43333">
    <property type="entry name" value="2-HACID_DH_C DOMAIN-CONTAINING PROTEIN"/>
    <property type="match status" value="1"/>
</dbReference>
<dbReference type="GO" id="GO:0016491">
    <property type="term" value="F:oxidoreductase activity"/>
    <property type="evidence" value="ECO:0007669"/>
    <property type="project" value="UniProtKB-KW"/>
</dbReference>
<feature type="domain" description="D-isomer specific 2-hydroxyacid dehydrogenase NAD-binding" evidence="3">
    <location>
        <begin position="144"/>
        <end position="314"/>
    </location>
</feature>
<dbReference type="CDD" id="cd05300">
    <property type="entry name" value="2-Hacid_dh_1"/>
    <property type="match status" value="1"/>
</dbReference>
<dbReference type="Pfam" id="PF02826">
    <property type="entry name" value="2-Hacid_dh_C"/>
    <property type="match status" value="1"/>
</dbReference>
<dbReference type="InterPro" id="IPR006140">
    <property type="entry name" value="D-isomer_DH_NAD-bd"/>
</dbReference>
<dbReference type="EMBL" id="WLYK01000005">
    <property type="protein sequence ID" value="MTD15206.1"/>
    <property type="molecule type" value="Genomic_DNA"/>
</dbReference>
<organism evidence="4 5">
    <name type="scientific">Nakamurella alba</name>
    <dbReference type="NCBI Taxonomy" id="2665158"/>
    <lineage>
        <taxon>Bacteria</taxon>
        <taxon>Bacillati</taxon>
        <taxon>Actinomycetota</taxon>
        <taxon>Actinomycetes</taxon>
        <taxon>Nakamurellales</taxon>
        <taxon>Nakamurellaceae</taxon>
        <taxon>Nakamurella</taxon>
    </lineage>
</organism>
<dbReference type="Proteomes" id="UP000460221">
    <property type="component" value="Unassembled WGS sequence"/>
</dbReference>
<sequence length="351" mass="37910">MADDPGKQRVVVATPLSDELSMYLVGALPEFDVVHRPDLLPPQRHGGDHAGDPAWSRTADQEMAFEQLLDSATALFGVPGEKPAQLRRTVRSNPGLRWVHTMPAGGGSQVRAAGLTREELDRVAFSTSAGVHAEPLAEFALLGALAAAKTLPRLQEQQRQHDWAPRWTMALLAQQTVVVVGLGHIGRTTAAKFSALGCTVIGVHRRQVEAAVDRIVPVDALRDIVATADVLVMTLPGTDSTEGLLDRSVLEAARPGLCVINIGRGSTVDEDALVEALRSGRVGSAALDVFAREPLPADSPLWDMPQVLISPHTASLHPQQDRLITELFVRNARRFLAGDELLNRVNTVEFY</sequence>
<evidence type="ECO:0000256" key="1">
    <source>
        <dbReference type="ARBA" id="ARBA00023002"/>
    </source>
</evidence>
<proteinExistence type="predicted"/>
<gene>
    <name evidence="4" type="ORF">GIS00_14780</name>
</gene>
<keyword evidence="1" id="KW-0560">Oxidoreductase</keyword>
<evidence type="ECO:0000259" key="3">
    <source>
        <dbReference type="Pfam" id="PF02826"/>
    </source>
</evidence>
<evidence type="ECO:0000313" key="5">
    <source>
        <dbReference type="Proteomes" id="UP000460221"/>
    </source>
</evidence>
<evidence type="ECO:0000256" key="2">
    <source>
        <dbReference type="ARBA" id="ARBA00023027"/>
    </source>
</evidence>
<dbReference type="GO" id="GO:0051287">
    <property type="term" value="F:NAD binding"/>
    <property type="evidence" value="ECO:0007669"/>
    <property type="project" value="InterPro"/>
</dbReference>
<name>A0A7K1FM73_9ACTN</name>
<evidence type="ECO:0000313" key="4">
    <source>
        <dbReference type="EMBL" id="MTD15206.1"/>
    </source>
</evidence>
<dbReference type="RefSeq" id="WP_154769159.1">
    <property type="nucleotide sequence ID" value="NZ_WLYK01000005.1"/>
</dbReference>
<comment type="caution">
    <text evidence="4">The sequence shown here is derived from an EMBL/GenBank/DDBJ whole genome shotgun (WGS) entry which is preliminary data.</text>
</comment>
<keyword evidence="5" id="KW-1185">Reference proteome</keyword>
<accession>A0A7K1FM73</accession>